<comment type="similarity">
    <text evidence="1 11">Belongs to the thymidylate kinase family.</text>
</comment>
<dbReference type="GO" id="GO:0006227">
    <property type="term" value="P:dUDP biosynthetic process"/>
    <property type="evidence" value="ECO:0007669"/>
    <property type="project" value="TreeGrafter"/>
</dbReference>
<dbReference type="PANTHER" id="PTHR10344:SF4">
    <property type="entry name" value="UMP-CMP KINASE 2, MITOCHONDRIAL"/>
    <property type="match status" value="1"/>
</dbReference>
<evidence type="ECO:0000256" key="7">
    <source>
        <dbReference type="ARBA" id="ARBA00022777"/>
    </source>
</evidence>
<dbReference type="InterPro" id="IPR039430">
    <property type="entry name" value="Thymidylate_kin-like_dom"/>
</dbReference>
<dbReference type="RefSeq" id="WP_137116429.1">
    <property type="nucleotide sequence ID" value="NZ_CP032322.1"/>
</dbReference>
<evidence type="ECO:0000256" key="1">
    <source>
        <dbReference type="ARBA" id="ARBA00009776"/>
    </source>
</evidence>
<dbReference type="EMBL" id="CP032322">
    <property type="protein sequence ID" value="QCN97054.1"/>
    <property type="molecule type" value="Genomic_DNA"/>
</dbReference>
<proteinExistence type="inferred from homology"/>
<evidence type="ECO:0000259" key="12">
    <source>
        <dbReference type="Pfam" id="PF02223"/>
    </source>
</evidence>
<dbReference type="Gene3D" id="3.40.50.300">
    <property type="entry name" value="P-loop containing nucleotide triphosphate hydrolases"/>
    <property type="match status" value="1"/>
</dbReference>
<dbReference type="EC" id="2.7.4.9" evidence="2 11"/>
<comment type="function">
    <text evidence="11">Phosphorylation of dTMP to form dTDP in both de novo and salvage pathways of dTTP synthesis.</text>
</comment>
<keyword evidence="5 11" id="KW-0545">Nucleotide biosynthesis</keyword>
<evidence type="ECO:0000256" key="2">
    <source>
        <dbReference type="ARBA" id="ARBA00012980"/>
    </source>
</evidence>
<reference evidence="13 14" key="1">
    <citation type="submission" date="2018-09" db="EMBL/GenBank/DDBJ databases">
        <title>Whole genome based analysis of evolution and adaptive divergence in Indian and Brazilian strains of Azospirillum brasilense.</title>
        <authorList>
            <person name="Singh C."/>
            <person name="Tripathi A.K."/>
        </authorList>
    </citation>
    <scope>NUCLEOTIDE SEQUENCE [LARGE SCALE GENOMIC DNA]</scope>
    <source>
        <strain evidence="13 14">MTCC4035</strain>
        <plasmid evidence="13 14">p1</plasmid>
    </source>
</reference>
<dbReference type="KEGG" id="aare:D3093_17320"/>
<geneLocation type="plasmid" evidence="13 14">
    <name>p1</name>
</geneLocation>
<feature type="domain" description="Thymidylate kinase-like" evidence="12">
    <location>
        <begin position="7"/>
        <end position="156"/>
    </location>
</feature>
<dbReference type="CDD" id="cd01672">
    <property type="entry name" value="TMPK"/>
    <property type="match status" value="1"/>
</dbReference>
<dbReference type="InterPro" id="IPR018094">
    <property type="entry name" value="Thymidylate_kinase"/>
</dbReference>
<dbReference type="SUPFAM" id="SSF52540">
    <property type="entry name" value="P-loop containing nucleoside triphosphate hydrolases"/>
    <property type="match status" value="1"/>
</dbReference>
<dbReference type="InterPro" id="IPR027417">
    <property type="entry name" value="P-loop_NTPase"/>
</dbReference>
<evidence type="ECO:0000256" key="6">
    <source>
        <dbReference type="ARBA" id="ARBA00022741"/>
    </source>
</evidence>
<protein>
    <recommendedName>
        <fullName evidence="3 11">Thymidylate kinase</fullName>
        <ecNumber evidence="2 11">2.7.4.9</ecNumber>
    </recommendedName>
    <alternativeName>
        <fullName evidence="9 11">dTMP kinase</fullName>
    </alternativeName>
</protein>
<evidence type="ECO:0000256" key="3">
    <source>
        <dbReference type="ARBA" id="ARBA00017144"/>
    </source>
</evidence>
<evidence type="ECO:0000313" key="14">
    <source>
        <dbReference type="Proteomes" id="UP000298595"/>
    </source>
</evidence>
<dbReference type="HAMAP" id="MF_00165">
    <property type="entry name" value="Thymidylate_kinase"/>
    <property type="match status" value="1"/>
</dbReference>
<dbReference type="AlphaFoldDB" id="A0A4D8PI52"/>
<name>A0A4D8PI52_9PROT</name>
<accession>A0A4D8PI52</accession>
<evidence type="ECO:0000256" key="9">
    <source>
        <dbReference type="ARBA" id="ARBA00029962"/>
    </source>
</evidence>
<dbReference type="GO" id="GO:0005737">
    <property type="term" value="C:cytoplasm"/>
    <property type="evidence" value="ECO:0007669"/>
    <property type="project" value="TreeGrafter"/>
</dbReference>
<gene>
    <name evidence="11" type="primary">tmk</name>
    <name evidence="13" type="ORF">D3093_17320</name>
</gene>
<dbReference type="GO" id="GO:0005524">
    <property type="term" value="F:ATP binding"/>
    <property type="evidence" value="ECO:0007669"/>
    <property type="project" value="UniProtKB-UniRule"/>
</dbReference>
<keyword evidence="6 11" id="KW-0547">Nucleotide-binding</keyword>
<keyword evidence="13" id="KW-0614">Plasmid</keyword>
<sequence>MTKIISFEGIDGSGKSLQSKLLIERLSSRGLSVYERSYPQYDSFLGRHIGCFLKNSQANDIDPYSMALWYASDRSVDWKNNVMQFYGEVDVIVFNRYSLSSAVYQACRSDEPEAMRDWVLALEHKTLGLPQPDMYIVLDVALTEAHTRNKEKSGRSYLEAGADAYENNLSLQEKAINAYQAYCREFSNATLIEGSKDGRLLSPNEILERVIGCAERTLRIPL</sequence>
<evidence type="ECO:0000256" key="4">
    <source>
        <dbReference type="ARBA" id="ARBA00022679"/>
    </source>
</evidence>
<dbReference type="Pfam" id="PF02223">
    <property type="entry name" value="Thymidylate_kin"/>
    <property type="match status" value="1"/>
</dbReference>
<dbReference type="Proteomes" id="UP000298595">
    <property type="component" value="Plasmid p1"/>
</dbReference>
<organism evidence="13 14">
    <name type="scientific">Azospirillum argentinense</name>
    <dbReference type="NCBI Taxonomy" id="2970906"/>
    <lineage>
        <taxon>Bacteria</taxon>
        <taxon>Pseudomonadati</taxon>
        <taxon>Pseudomonadota</taxon>
        <taxon>Alphaproteobacteria</taxon>
        <taxon>Rhodospirillales</taxon>
        <taxon>Azospirillaceae</taxon>
        <taxon>Azospirillum</taxon>
    </lineage>
</organism>
<dbReference type="PANTHER" id="PTHR10344">
    <property type="entry name" value="THYMIDYLATE KINASE"/>
    <property type="match status" value="1"/>
</dbReference>
<keyword evidence="4 11" id="KW-0808">Transferase</keyword>
<dbReference type="GO" id="GO:0004798">
    <property type="term" value="F:dTMP kinase activity"/>
    <property type="evidence" value="ECO:0007669"/>
    <property type="project" value="UniProtKB-UniRule"/>
</dbReference>
<comment type="catalytic activity">
    <reaction evidence="10 11">
        <text>dTMP + ATP = dTDP + ADP</text>
        <dbReference type="Rhea" id="RHEA:13517"/>
        <dbReference type="ChEBI" id="CHEBI:30616"/>
        <dbReference type="ChEBI" id="CHEBI:58369"/>
        <dbReference type="ChEBI" id="CHEBI:63528"/>
        <dbReference type="ChEBI" id="CHEBI:456216"/>
        <dbReference type="EC" id="2.7.4.9"/>
    </reaction>
</comment>
<evidence type="ECO:0000313" key="13">
    <source>
        <dbReference type="EMBL" id="QCN97054.1"/>
    </source>
</evidence>
<feature type="binding site" evidence="11">
    <location>
        <begin position="9"/>
        <end position="16"/>
    </location>
    <ligand>
        <name>ATP</name>
        <dbReference type="ChEBI" id="CHEBI:30616"/>
    </ligand>
</feature>
<dbReference type="GO" id="GO:0006233">
    <property type="term" value="P:dTDP biosynthetic process"/>
    <property type="evidence" value="ECO:0007669"/>
    <property type="project" value="InterPro"/>
</dbReference>
<keyword evidence="8 11" id="KW-0067">ATP-binding</keyword>
<keyword evidence="7 11" id="KW-0418">Kinase</keyword>
<dbReference type="GO" id="GO:0006235">
    <property type="term" value="P:dTTP biosynthetic process"/>
    <property type="evidence" value="ECO:0007669"/>
    <property type="project" value="UniProtKB-UniRule"/>
</dbReference>
<evidence type="ECO:0000256" key="11">
    <source>
        <dbReference type="HAMAP-Rule" id="MF_00165"/>
    </source>
</evidence>
<evidence type="ECO:0000256" key="10">
    <source>
        <dbReference type="ARBA" id="ARBA00048743"/>
    </source>
</evidence>
<evidence type="ECO:0000256" key="5">
    <source>
        <dbReference type="ARBA" id="ARBA00022727"/>
    </source>
</evidence>
<evidence type="ECO:0000256" key="8">
    <source>
        <dbReference type="ARBA" id="ARBA00022840"/>
    </source>
</evidence>